<organism evidence="2 3">
    <name type="scientific">Rhodospirillum rubrum (strain ATCC 11170 / ATH 1.1.1 / DSM 467 / LMG 4362 / NCIMB 8255 / S1)</name>
    <dbReference type="NCBI Taxonomy" id="269796"/>
    <lineage>
        <taxon>Bacteria</taxon>
        <taxon>Pseudomonadati</taxon>
        <taxon>Pseudomonadota</taxon>
        <taxon>Alphaproteobacteria</taxon>
        <taxon>Rhodospirillales</taxon>
        <taxon>Rhodospirillaceae</taxon>
        <taxon>Rhodospirillum</taxon>
    </lineage>
</organism>
<reference evidence="2 3" key="1">
    <citation type="journal article" date="2011" name="Stand. Genomic Sci.">
        <title>Complete genome sequence of Rhodospirillum rubrum type strain (S1).</title>
        <authorList>
            <person name="Munk A.C."/>
            <person name="Copeland A."/>
            <person name="Lucas S."/>
            <person name="Lapidus A."/>
            <person name="Del Rio T.G."/>
            <person name="Barry K."/>
            <person name="Detter J.C."/>
            <person name="Hammon N."/>
            <person name="Israni S."/>
            <person name="Pitluck S."/>
            <person name="Brettin T."/>
            <person name="Bruce D."/>
            <person name="Han C."/>
            <person name="Tapia R."/>
            <person name="Gilna P."/>
            <person name="Schmutz J."/>
            <person name="Larimer F."/>
            <person name="Land M."/>
            <person name="Kyrpides N.C."/>
            <person name="Mavromatis K."/>
            <person name="Richardson P."/>
            <person name="Rohde M."/>
            <person name="Goker M."/>
            <person name="Klenk H.P."/>
            <person name="Zhang Y."/>
            <person name="Roberts G.P."/>
            <person name="Reslewic S."/>
            <person name="Schwartz D.C."/>
        </authorList>
    </citation>
    <scope>NUCLEOTIDE SEQUENCE [LARGE SCALE GENOMIC DNA]</scope>
    <source>
        <strain evidence="3">ATCC 11170 / ATH 1.1.1 / DSM 467 / LMG 4362 / NCIMB 8255 / S1</strain>
    </source>
</reference>
<dbReference type="STRING" id="269796.Rru_A0335"/>
<proteinExistence type="predicted"/>
<dbReference type="Gene3D" id="3.90.960.10">
    <property type="entry name" value="YbaK/aminoacyl-tRNA synthetase-associated domain"/>
    <property type="match status" value="1"/>
</dbReference>
<dbReference type="PATRIC" id="fig|269796.9.peg.391"/>
<evidence type="ECO:0000259" key="1">
    <source>
        <dbReference type="Pfam" id="PF04073"/>
    </source>
</evidence>
<name>Q2RXK5_RHORT</name>
<dbReference type="EnsemblBacteria" id="ABC21140">
    <property type="protein sequence ID" value="ABC21140"/>
    <property type="gene ID" value="Rru_A0335"/>
</dbReference>
<dbReference type="HOGENOM" id="CLU_094875_0_0_5"/>
<dbReference type="InterPro" id="IPR007214">
    <property type="entry name" value="YbaK/aa-tRNA-synth-assoc-dom"/>
</dbReference>
<protein>
    <submittedName>
        <fullName evidence="2">YbaK/prolyl-tRNA synthetase associated region</fullName>
    </submittedName>
</protein>
<dbReference type="PhylomeDB" id="Q2RXK5"/>
<dbReference type="RefSeq" id="WP_011388088.1">
    <property type="nucleotide sequence ID" value="NC_007643.1"/>
</dbReference>
<dbReference type="PANTHER" id="PTHR30411">
    <property type="entry name" value="CYTOPLASMIC PROTEIN"/>
    <property type="match status" value="1"/>
</dbReference>
<dbReference type="Pfam" id="PF04073">
    <property type="entry name" value="tRNA_edit"/>
    <property type="match status" value="1"/>
</dbReference>
<gene>
    <name evidence="2" type="ordered locus">Rru_A0335</name>
</gene>
<dbReference type="eggNOG" id="COG2606">
    <property type="taxonomic scope" value="Bacteria"/>
</dbReference>
<dbReference type="InterPro" id="IPR036754">
    <property type="entry name" value="YbaK/aa-tRNA-synt-asso_dom_sf"/>
</dbReference>
<evidence type="ECO:0000313" key="3">
    <source>
        <dbReference type="Proteomes" id="UP000001929"/>
    </source>
</evidence>
<feature type="domain" description="YbaK/aminoacyl-tRNA synthetase-associated" evidence="1">
    <location>
        <begin position="47"/>
        <end position="166"/>
    </location>
</feature>
<keyword evidence="3" id="KW-1185">Reference proteome</keyword>
<dbReference type="GO" id="GO:0002161">
    <property type="term" value="F:aminoacyl-tRNA deacylase activity"/>
    <property type="evidence" value="ECO:0007669"/>
    <property type="project" value="InterPro"/>
</dbReference>
<accession>Q2RXK5</accession>
<sequence length="179" mass="17957">MSVPQSALSTANDDLANGPLSNSSVRRVIDALAAGGSNTRVVALTDTARSAQDAAQALGTELGAIVKSLVFVIGDQPVMALVAGDRQADTAALPGCLGLEGRCKRADAEVVRAATGFAIGGVAPLGHPAALPIALDASLGRFPTVFAAAGHPHCVFPTTLDELARLTGGVVDARIAKNP</sequence>
<dbReference type="EMBL" id="CP000230">
    <property type="protein sequence ID" value="ABC21140.1"/>
    <property type="molecule type" value="Genomic_DNA"/>
</dbReference>
<dbReference type="CDD" id="cd04333">
    <property type="entry name" value="ProX_deacylase"/>
    <property type="match status" value="1"/>
</dbReference>
<evidence type="ECO:0000313" key="2">
    <source>
        <dbReference type="EMBL" id="ABC21140.1"/>
    </source>
</evidence>
<dbReference type="AlphaFoldDB" id="Q2RXK5"/>
<dbReference type="KEGG" id="rru:Rru_A0335"/>
<dbReference type="SUPFAM" id="SSF55826">
    <property type="entry name" value="YbaK/ProRS associated domain"/>
    <property type="match status" value="1"/>
</dbReference>
<dbReference type="PANTHER" id="PTHR30411:SF1">
    <property type="entry name" value="CYTOPLASMIC PROTEIN"/>
    <property type="match status" value="1"/>
</dbReference>
<dbReference type="Proteomes" id="UP000001929">
    <property type="component" value="Chromosome"/>
</dbReference>